<evidence type="ECO:0000313" key="7">
    <source>
        <dbReference type="EMBL" id="PLB46186.1"/>
    </source>
</evidence>
<comment type="caution">
    <text evidence="7">The sequence shown here is derived from an EMBL/GenBank/DDBJ whole genome shotgun (WGS) entry which is preliminary data.</text>
</comment>
<dbReference type="PANTHER" id="PTHR47178:SF3">
    <property type="entry name" value="FAD-BINDING DOMAIN-CONTAINING PROTEIN"/>
    <property type="match status" value="1"/>
</dbReference>
<accession>A0A2I2G034</accession>
<evidence type="ECO:0000256" key="1">
    <source>
        <dbReference type="ARBA" id="ARBA00001974"/>
    </source>
</evidence>
<dbReference type="InterPro" id="IPR002938">
    <property type="entry name" value="FAD-bd"/>
</dbReference>
<keyword evidence="4" id="KW-0560">Oxidoreductase</keyword>
<reference evidence="7 8" key="1">
    <citation type="submission" date="2016-12" db="EMBL/GenBank/DDBJ databases">
        <title>The genomes of Aspergillus section Nigri reveals drivers in fungal speciation.</title>
        <authorList>
            <consortium name="DOE Joint Genome Institute"/>
            <person name="Vesth T.C."/>
            <person name="Nybo J."/>
            <person name="Theobald S."/>
            <person name="Brandl J."/>
            <person name="Frisvad J.C."/>
            <person name="Nielsen K.F."/>
            <person name="Lyhne E.K."/>
            <person name="Kogle M.E."/>
            <person name="Kuo A."/>
            <person name="Riley R."/>
            <person name="Clum A."/>
            <person name="Nolan M."/>
            <person name="Lipzen A."/>
            <person name="Salamov A."/>
            <person name="Henrissat B."/>
            <person name="Wiebenga A."/>
            <person name="De Vries R.P."/>
            <person name="Grigoriev I.V."/>
            <person name="Mortensen U.H."/>
            <person name="Andersen M.R."/>
            <person name="Baker S.E."/>
        </authorList>
    </citation>
    <scope>NUCLEOTIDE SEQUENCE [LARGE SCALE GENOMIC DNA]</scope>
    <source>
        <strain evidence="7 8">IBT 23096</strain>
    </source>
</reference>
<name>A0A2I2G034_9EURO</name>
<feature type="domain" description="FAD-binding" evidence="6">
    <location>
        <begin position="63"/>
        <end position="336"/>
    </location>
</feature>
<organism evidence="7 8">
    <name type="scientific">Aspergillus steynii IBT 23096</name>
    <dbReference type="NCBI Taxonomy" id="1392250"/>
    <lineage>
        <taxon>Eukaryota</taxon>
        <taxon>Fungi</taxon>
        <taxon>Dikarya</taxon>
        <taxon>Ascomycota</taxon>
        <taxon>Pezizomycotina</taxon>
        <taxon>Eurotiomycetes</taxon>
        <taxon>Eurotiomycetidae</taxon>
        <taxon>Eurotiales</taxon>
        <taxon>Aspergillaceae</taxon>
        <taxon>Aspergillus</taxon>
        <taxon>Aspergillus subgen. Circumdati</taxon>
    </lineage>
</organism>
<dbReference type="GeneID" id="36554747"/>
<dbReference type="VEuPathDB" id="FungiDB:P170DRAFT_415099"/>
<dbReference type="PRINTS" id="PR00420">
    <property type="entry name" value="RNGMNOXGNASE"/>
</dbReference>
<evidence type="ECO:0000259" key="6">
    <source>
        <dbReference type="Pfam" id="PF01494"/>
    </source>
</evidence>
<dbReference type="OrthoDB" id="47494at2759"/>
<dbReference type="Gene3D" id="3.50.50.60">
    <property type="entry name" value="FAD/NAD(P)-binding domain"/>
    <property type="match status" value="1"/>
</dbReference>
<protein>
    <submittedName>
        <fullName evidence="7">FAD binding domain-containing protein</fullName>
    </submittedName>
</protein>
<keyword evidence="2" id="KW-0285">Flavoprotein</keyword>
<keyword evidence="5" id="KW-0503">Monooxygenase</keyword>
<dbReference type="EMBL" id="MSFO01000007">
    <property type="protein sequence ID" value="PLB46186.1"/>
    <property type="molecule type" value="Genomic_DNA"/>
</dbReference>
<keyword evidence="3" id="KW-0274">FAD</keyword>
<evidence type="ECO:0000256" key="5">
    <source>
        <dbReference type="ARBA" id="ARBA00023033"/>
    </source>
</evidence>
<dbReference type="Proteomes" id="UP000234275">
    <property type="component" value="Unassembled WGS sequence"/>
</dbReference>
<evidence type="ECO:0000256" key="4">
    <source>
        <dbReference type="ARBA" id="ARBA00023002"/>
    </source>
</evidence>
<dbReference type="RefSeq" id="XP_024701488.1">
    <property type="nucleotide sequence ID" value="XM_024847048.1"/>
</dbReference>
<sequence length="378" mass="42734">MVLEKHESLDAQSRDWNMGLHWGAESLKSLIPGELWAQIQSVQVDPSEPTAEHDSLNFLNAQSGETLATIPVQYFYRLRRYKLRHLLAQGVDIQYGKTMQAIEYSDNGQHATALCDDGRSITARLVVGTDGARSTTRQLLLGSSAGRIHTLPYCATFVQASYTAEQARFLRKFHPLYLAGINPAGYFSFFGLHNAEDPGRPESWTFFFYISWHSTLEEQERTAQWTNAKRLQQVKEFAKTFVDPWKSAFEWLEDDHQVWYMNLTDFDPGSRDHRWDNYGGRVTLAGDAAHAMTYQRGQGLNHSVTDAARLVESIGDFVRGRVSQSEAIAKYESEMISRAGGEVCLSSTNTEMLHNWEKVLSSPVLNSGLRRNKADRAG</sequence>
<evidence type="ECO:0000313" key="8">
    <source>
        <dbReference type="Proteomes" id="UP000234275"/>
    </source>
</evidence>
<evidence type="ECO:0000256" key="2">
    <source>
        <dbReference type="ARBA" id="ARBA00022630"/>
    </source>
</evidence>
<dbReference type="STRING" id="1392250.A0A2I2G034"/>
<keyword evidence="8" id="KW-1185">Reference proteome</keyword>
<dbReference type="GO" id="GO:0004497">
    <property type="term" value="F:monooxygenase activity"/>
    <property type="evidence" value="ECO:0007669"/>
    <property type="project" value="UniProtKB-KW"/>
</dbReference>
<comment type="cofactor">
    <cofactor evidence="1">
        <name>FAD</name>
        <dbReference type="ChEBI" id="CHEBI:57692"/>
    </cofactor>
</comment>
<dbReference type="InterPro" id="IPR036188">
    <property type="entry name" value="FAD/NAD-bd_sf"/>
</dbReference>
<proteinExistence type="predicted"/>
<gene>
    <name evidence="7" type="ORF">P170DRAFT_415099</name>
</gene>
<dbReference type="GO" id="GO:0071949">
    <property type="term" value="F:FAD binding"/>
    <property type="evidence" value="ECO:0007669"/>
    <property type="project" value="InterPro"/>
</dbReference>
<dbReference type="SUPFAM" id="SSF51905">
    <property type="entry name" value="FAD/NAD(P)-binding domain"/>
    <property type="match status" value="1"/>
</dbReference>
<evidence type="ECO:0000256" key="3">
    <source>
        <dbReference type="ARBA" id="ARBA00022827"/>
    </source>
</evidence>
<dbReference type="AlphaFoldDB" id="A0A2I2G034"/>
<dbReference type="PANTHER" id="PTHR47178">
    <property type="entry name" value="MONOOXYGENASE, FAD-BINDING"/>
    <property type="match status" value="1"/>
</dbReference>
<dbReference type="Pfam" id="PF01494">
    <property type="entry name" value="FAD_binding_3"/>
    <property type="match status" value="1"/>
</dbReference>